<comment type="caution">
    <text evidence="5">The sequence shown here is derived from an EMBL/GenBank/DDBJ whole genome shotgun (WGS) entry which is preliminary data.</text>
</comment>
<evidence type="ECO:0000313" key="5">
    <source>
        <dbReference type="EMBL" id="MDK4334102.1"/>
    </source>
</evidence>
<dbReference type="AlphaFoldDB" id="A0AAP4FBV5"/>
<keyword evidence="2" id="KW-0333">Golgi apparatus</keyword>
<sequence>MLICQEMFLLLTKDNGKKEVLSNNETALRAGLFSDLLLHEAVAITAKNKVHATDKKPEHPVLAWAWDSLHEHRTGSVKTLLQARWFSPREKIAQDFQDRGQLEIEDSAWWQLGGDRYIMTDTALEDEVRERLAAVLDGTQSPSTKDVIILDILREVNGAYPLLKEDAPEMKRREMRNRIKELKQQVEYDDAAASAVKTILQETTAIIAAVAVSTAGTT</sequence>
<dbReference type="GO" id="GO:0005737">
    <property type="term" value="C:cytoplasm"/>
    <property type="evidence" value="ECO:0007669"/>
    <property type="project" value="UniProtKB-ARBA"/>
</dbReference>
<dbReference type="GO" id="GO:0012505">
    <property type="term" value="C:endomembrane system"/>
    <property type="evidence" value="ECO:0007669"/>
    <property type="project" value="UniProtKB-ARBA"/>
</dbReference>
<proteinExistence type="predicted"/>
<evidence type="ECO:0000313" key="6">
    <source>
        <dbReference type="Proteomes" id="UP001230317"/>
    </source>
</evidence>
<evidence type="ECO:0000256" key="3">
    <source>
        <dbReference type="ARBA" id="ARBA00023121"/>
    </source>
</evidence>
<dbReference type="Gene3D" id="1.10.3630.10">
    <property type="entry name" value="yeast vps74-n-term truncation variant domain like"/>
    <property type="match status" value="1"/>
</dbReference>
<dbReference type="EMBL" id="JASNVU010000002">
    <property type="protein sequence ID" value="MDK4334102.1"/>
    <property type="molecule type" value="Genomic_DNA"/>
</dbReference>
<dbReference type="GO" id="GO:0070273">
    <property type="term" value="F:phosphatidylinositol-4-phosphate binding"/>
    <property type="evidence" value="ECO:0007669"/>
    <property type="project" value="InterPro"/>
</dbReference>
<gene>
    <name evidence="5" type="ORF">QPX58_01545</name>
</gene>
<organism evidence="5 6">
    <name type="scientific">Corynebacterium accolens</name>
    <dbReference type="NCBI Taxonomy" id="38284"/>
    <lineage>
        <taxon>Bacteria</taxon>
        <taxon>Bacillati</taxon>
        <taxon>Actinomycetota</taxon>
        <taxon>Actinomycetes</taxon>
        <taxon>Mycobacteriales</taxon>
        <taxon>Corynebacteriaceae</taxon>
        <taxon>Corynebacterium</taxon>
    </lineage>
</organism>
<keyword evidence="3" id="KW-0446">Lipid-binding</keyword>
<dbReference type="InterPro" id="IPR038261">
    <property type="entry name" value="GPP34-like_sf"/>
</dbReference>
<dbReference type="Proteomes" id="UP001230317">
    <property type="component" value="Unassembled WGS sequence"/>
</dbReference>
<dbReference type="InterPro" id="IPR008628">
    <property type="entry name" value="GPP34-like"/>
</dbReference>
<dbReference type="Pfam" id="PF05719">
    <property type="entry name" value="GPP34"/>
    <property type="match status" value="1"/>
</dbReference>
<keyword evidence="4" id="KW-0472">Membrane</keyword>
<evidence type="ECO:0000256" key="2">
    <source>
        <dbReference type="ARBA" id="ARBA00023034"/>
    </source>
</evidence>
<accession>A0AAP4FBV5</accession>
<evidence type="ECO:0000256" key="4">
    <source>
        <dbReference type="ARBA" id="ARBA00023136"/>
    </source>
</evidence>
<protein>
    <submittedName>
        <fullName evidence="5">GPP34 family phosphoprotein</fullName>
    </submittedName>
</protein>
<comment type="subcellular location">
    <subcellularLocation>
        <location evidence="1">Golgi apparatus membrane</location>
        <topology evidence="1">Peripheral membrane protein</topology>
        <orientation evidence="1">Cytoplasmic side</orientation>
    </subcellularLocation>
</comment>
<name>A0AAP4FBV5_9CORY</name>
<evidence type="ECO:0000256" key="1">
    <source>
        <dbReference type="ARBA" id="ARBA00004255"/>
    </source>
</evidence>
<dbReference type="RefSeq" id="WP_284636098.1">
    <property type="nucleotide sequence ID" value="NZ_JASNVC010000001.1"/>
</dbReference>
<reference evidence="5" key="1">
    <citation type="submission" date="2023-05" db="EMBL/GenBank/DDBJ databases">
        <title>Metabolic capabilities are highly conserved among human nasal-associated Corynebacterium species in pangenomic analyses.</title>
        <authorList>
            <person name="Tran T.H."/>
            <person name="Roberts A.Q."/>
            <person name="Escapa I.F."/>
            <person name="Gao W."/>
            <person name="Conlan S."/>
            <person name="Kong H."/>
            <person name="Segre J.A."/>
            <person name="Kelly M.S."/>
            <person name="Lemon K.P."/>
        </authorList>
    </citation>
    <scope>NUCLEOTIDE SEQUENCE</scope>
    <source>
        <strain evidence="5">KPL2618</strain>
    </source>
</reference>